<evidence type="ECO:0000313" key="1">
    <source>
        <dbReference type="EMBL" id="PKY58639.1"/>
    </source>
</evidence>
<dbReference type="VEuPathDB" id="FungiDB:RhiirA1_506033"/>
<comment type="caution">
    <text evidence="1">The sequence shown here is derived from an EMBL/GenBank/DDBJ whole genome shotgun (WGS) entry which is preliminary data.</text>
</comment>
<dbReference type="EMBL" id="LLXI01003108">
    <property type="protein sequence ID" value="PKY58639.1"/>
    <property type="molecule type" value="Genomic_DNA"/>
</dbReference>
<proteinExistence type="predicted"/>
<protein>
    <submittedName>
        <fullName evidence="1">Uncharacterized protein</fullName>
    </submittedName>
</protein>
<reference evidence="1 2" key="1">
    <citation type="submission" date="2015-10" db="EMBL/GenBank/DDBJ databases">
        <title>Genome analyses suggest a sexual origin of heterokaryosis in a supposedly ancient asexual fungus.</title>
        <authorList>
            <person name="Ropars J."/>
            <person name="Sedzielewska K."/>
            <person name="Noel J."/>
            <person name="Charron P."/>
            <person name="Farinelli L."/>
            <person name="Marton T."/>
            <person name="Kruger M."/>
            <person name="Pelin A."/>
            <person name="Brachmann A."/>
            <person name="Corradi N."/>
        </authorList>
    </citation>
    <scope>NUCLEOTIDE SEQUENCE [LARGE SCALE GENOMIC DNA]</scope>
    <source>
        <strain evidence="1 2">A4</strain>
    </source>
</reference>
<sequence length="321" mass="38623">MIPLENWIPDELHIMLRIWDHLWSLLLAELKECDQFDDVCRNEIMQEMSRIGVHFQFWKETGSNAYNHTSLMGDDKLNDYNAQQFKFESEDWLELFLTSDRAIPNSTRIEKGLYKPSAITPYIHVLVYHMAEFMEKHSRWSVKAFFCAPVEKQNHQQVTNFFRQTLKDKGSKKKLAIIEILEYENRALFYLFNNVEISISKPKKKDKNKDKRALSTKRLHNLITNFREKYRNEHYPFKPYRAIIRPNDVEYVKDDLGDTSDDTKILERRPKKRRARTSHYHNLDNVIHLTKKLCTFDFRNTKEEDFLPANIDLFFKFRFLN</sequence>
<dbReference type="AlphaFoldDB" id="A0A2I1HIE3"/>
<keyword evidence="2" id="KW-1185">Reference proteome</keyword>
<dbReference type="VEuPathDB" id="FungiDB:FUN_016672"/>
<dbReference type="Proteomes" id="UP000234323">
    <property type="component" value="Unassembled WGS sequence"/>
</dbReference>
<dbReference type="VEuPathDB" id="FungiDB:FUN_010546"/>
<dbReference type="VEuPathDB" id="FungiDB:RhiirFUN_020734"/>
<accession>A0A2I1HIE3</accession>
<dbReference type="VEuPathDB" id="FungiDB:RhiirFUN_010033"/>
<gene>
    <name evidence="1" type="ORF">RhiirA4_480722</name>
</gene>
<name>A0A2I1HIE3_9GLOM</name>
<evidence type="ECO:0000313" key="2">
    <source>
        <dbReference type="Proteomes" id="UP000234323"/>
    </source>
</evidence>
<organism evidence="1 2">
    <name type="scientific">Rhizophagus irregularis</name>
    <dbReference type="NCBI Taxonomy" id="588596"/>
    <lineage>
        <taxon>Eukaryota</taxon>
        <taxon>Fungi</taxon>
        <taxon>Fungi incertae sedis</taxon>
        <taxon>Mucoromycota</taxon>
        <taxon>Glomeromycotina</taxon>
        <taxon>Glomeromycetes</taxon>
        <taxon>Glomerales</taxon>
        <taxon>Glomeraceae</taxon>
        <taxon>Rhizophagus</taxon>
    </lineage>
</organism>